<keyword evidence="3" id="KW-0813">Transport</keyword>
<evidence type="ECO:0000256" key="2">
    <source>
        <dbReference type="ARBA" id="ARBA00004141"/>
    </source>
</evidence>
<evidence type="ECO:0000256" key="11">
    <source>
        <dbReference type="SAM" id="MobiDB-lite"/>
    </source>
</evidence>
<dbReference type="PANTHER" id="PTHR15422:SF45">
    <property type="entry name" value="CYTOCHROME B561 DOMAIN-CONTAINING PROTEIN"/>
    <property type="match status" value="1"/>
</dbReference>
<dbReference type="EMBL" id="KN847321">
    <property type="protein sequence ID" value="KIW52903.1"/>
    <property type="molecule type" value="Genomic_DNA"/>
</dbReference>
<feature type="transmembrane region" description="Helical" evidence="12">
    <location>
        <begin position="104"/>
        <end position="125"/>
    </location>
</feature>
<feature type="region of interest" description="Disordered" evidence="11">
    <location>
        <begin position="1"/>
        <end position="26"/>
    </location>
</feature>
<protein>
    <recommendedName>
        <fullName evidence="13">Cytochrome b561 domain-containing protein</fullName>
    </recommendedName>
</protein>
<keyword evidence="7" id="KW-0249">Electron transport</keyword>
<dbReference type="GO" id="GO:0016020">
    <property type="term" value="C:membrane"/>
    <property type="evidence" value="ECO:0007669"/>
    <property type="project" value="UniProtKB-SubCell"/>
</dbReference>
<evidence type="ECO:0000313" key="15">
    <source>
        <dbReference type="Proteomes" id="UP000054342"/>
    </source>
</evidence>
<evidence type="ECO:0000259" key="13">
    <source>
        <dbReference type="PROSITE" id="PS50939"/>
    </source>
</evidence>
<dbReference type="OrthoDB" id="432881at2759"/>
<proteinExistence type="predicted"/>
<keyword evidence="4" id="KW-0349">Heme</keyword>
<evidence type="ECO:0000256" key="7">
    <source>
        <dbReference type="ARBA" id="ARBA00022982"/>
    </source>
</evidence>
<evidence type="ECO:0000256" key="8">
    <source>
        <dbReference type="ARBA" id="ARBA00022989"/>
    </source>
</evidence>
<dbReference type="Proteomes" id="UP000054342">
    <property type="component" value="Unassembled WGS sequence"/>
</dbReference>
<accession>A0A0D2EC23</accession>
<feature type="domain" description="Cytochrome b561" evidence="13">
    <location>
        <begin position="37"/>
        <end position="235"/>
    </location>
</feature>
<gene>
    <name evidence="14" type="ORF">PV05_08513</name>
</gene>
<keyword evidence="9" id="KW-0408">Iron</keyword>
<dbReference type="GO" id="GO:0140575">
    <property type="term" value="F:transmembrane monodehydroascorbate reductase activity"/>
    <property type="evidence" value="ECO:0007669"/>
    <property type="project" value="InterPro"/>
</dbReference>
<dbReference type="RefSeq" id="XP_013313487.1">
    <property type="nucleotide sequence ID" value="XM_013458033.1"/>
</dbReference>
<dbReference type="HOGENOM" id="CLU_090067_1_0_1"/>
<feature type="transmembrane region" description="Helical" evidence="12">
    <location>
        <begin position="214"/>
        <end position="232"/>
    </location>
</feature>
<dbReference type="CDD" id="cd08761">
    <property type="entry name" value="Cyt_b561_CYB561D2_like"/>
    <property type="match status" value="1"/>
</dbReference>
<dbReference type="SMART" id="SM00665">
    <property type="entry name" value="B561"/>
    <property type="match status" value="1"/>
</dbReference>
<keyword evidence="10 12" id="KW-0472">Membrane</keyword>
<evidence type="ECO:0000256" key="5">
    <source>
        <dbReference type="ARBA" id="ARBA00022692"/>
    </source>
</evidence>
<keyword evidence="6" id="KW-0479">Metal-binding</keyword>
<feature type="transmembrane region" description="Helical" evidence="12">
    <location>
        <begin position="184"/>
        <end position="202"/>
    </location>
</feature>
<evidence type="ECO:0000256" key="3">
    <source>
        <dbReference type="ARBA" id="ARBA00022448"/>
    </source>
</evidence>
<keyword evidence="5 12" id="KW-0812">Transmembrane</keyword>
<evidence type="ECO:0000256" key="10">
    <source>
        <dbReference type="ARBA" id="ARBA00023136"/>
    </source>
</evidence>
<sequence length="246" mass="26812">MASATGIPEQNPALQEEEPLLGRPGDVTQRPGQGLQFNFVTGTAILAQAGIWILTALVWAAIFEHDFIFFSYHPLLNSAATLLLVQGVLVLQPTAAQKDKVNGAYVHSILNTLGVAGLIAGLVIIERNKASHPETRFQSIHGKMGLVAYILILIQWLVGFAQFYTPQVFGGVDNAKALYKYHRVAGYIIQVYILAVIAAATQTSFNQNVLHIKLWAVIVAAILVLMGVIPRIKKHKLGFRVHDLSG</sequence>
<dbReference type="GO" id="GO:0046872">
    <property type="term" value="F:metal ion binding"/>
    <property type="evidence" value="ECO:0007669"/>
    <property type="project" value="UniProtKB-KW"/>
</dbReference>
<dbReference type="PROSITE" id="PS50939">
    <property type="entry name" value="CYTOCHROME_B561"/>
    <property type="match status" value="1"/>
</dbReference>
<feature type="transmembrane region" description="Helical" evidence="12">
    <location>
        <begin position="75"/>
        <end position="92"/>
    </location>
</feature>
<evidence type="ECO:0000256" key="12">
    <source>
        <dbReference type="SAM" id="Phobius"/>
    </source>
</evidence>
<evidence type="ECO:0000256" key="4">
    <source>
        <dbReference type="ARBA" id="ARBA00022617"/>
    </source>
</evidence>
<dbReference type="Gene3D" id="1.20.120.1770">
    <property type="match status" value="1"/>
</dbReference>
<feature type="transmembrane region" description="Helical" evidence="12">
    <location>
        <begin position="39"/>
        <end position="63"/>
    </location>
</feature>
<feature type="transmembrane region" description="Helical" evidence="12">
    <location>
        <begin position="146"/>
        <end position="164"/>
    </location>
</feature>
<dbReference type="InterPro" id="IPR006593">
    <property type="entry name" value="Cyt_b561/ferric_Rdtase_TM"/>
</dbReference>
<dbReference type="Pfam" id="PF03188">
    <property type="entry name" value="Cytochrom_B561"/>
    <property type="match status" value="1"/>
</dbReference>
<evidence type="ECO:0000256" key="1">
    <source>
        <dbReference type="ARBA" id="ARBA00001970"/>
    </source>
</evidence>
<reference evidence="14 15" key="1">
    <citation type="submission" date="2015-01" db="EMBL/GenBank/DDBJ databases">
        <title>The Genome Sequence of Exophiala xenobiotica CBS118157.</title>
        <authorList>
            <consortium name="The Broad Institute Genomics Platform"/>
            <person name="Cuomo C."/>
            <person name="de Hoog S."/>
            <person name="Gorbushina A."/>
            <person name="Stielow B."/>
            <person name="Teixiera M."/>
            <person name="Abouelleil A."/>
            <person name="Chapman S.B."/>
            <person name="Priest M."/>
            <person name="Young S.K."/>
            <person name="Wortman J."/>
            <person name="Nusbaum C."/>
            <person name="Birren B."/>
        </authorList>
    </citation>
    <scope>NUCLEOTIDE SEQUENCE [LARGE SCALE GENOMIC DNA]</scope>
    <source>
        <strain evidence="14 15">CBS 118157</strain>
    </source>
</reference>
<evidence type="ECO:0000256" key="9">
    <source>
        <dbReference type="ARBA" id="ARBA00023004"/>
    </source>
</evidence>
<evidence type="ECO:0000313" key="14">
    <source>
        <dbReference type="EMBL" id="KIW52903.1"/>
    </source>
</evidence>
<organism evidence="14 15">
    <name type="scientific">Exophiala xenobiotica</name>
    <dbReference type="NCBI Taxonomy" id="348802"/>
    <lineage>
        <taxon>Eukaryota</taxon>
        <taxon>Fungi</taxon>
        <taxon>Dikarya</taxon>
        <taxon>Ascomycota</taxon>
        <taxon>Pezizomycotina</taxon>
        <taxon>Eurotiomycetes</taxon>
        <taxon>Chaetothyriomycetidae</taxon>
        <taxon>Chaetothyriales</taxon>
        <taxon>Herpotrichiellaceae</taxon>
        <taxon>Exophiala</taxon>
    </lineage>
</organism>
<dbReference type="AlphaFoldDB" id="A0A0D2EC23"/>
<keyword evidence="8 12" id="KW-1133">Transmembrane helix</keyword>
<name>A0A0D2EC23_9EURO</name>
<dbReference type="InterPro" id="IPR045150">
    <property type="entry name" value="CYB561D1/2"/>
</dbReference>
<comment type="cofactor">
    <cofactor evidence="1">
        <name>heme b</name>
        <dbReference type="ChEBI" id="CHEBI:60344"/>
    </cofactor>
</comment>
<comment type="subcellular location">
    <subcellularLocation>
        <location evidence="2">Membrane</location>
        <topology evidence="2">Multi-pass membrane protein</topology>
    </subcellularLocation>
</comment>
<keyword evidence="15" id="KW-1185">Reference proteome</keyword>
<dbReference type="PANTHER" id="PTHR15422">
    <property type="entry name" value="OS05G0565100 PROTEIN"/>
    <property type="match status" value="1"/>
</dbReference>
<evidence type="ECO:0000256" key="6">
    <source>
        <dbReference type="ARBA" id="ARBA00022723"/>
    </source>
</evidence>
<dbReference type="GeneID" id="25330421"/>